<feature type="transmembrane region" description="Helical" evidence="1">
    <location>
        <begin position="28"/>
        <end position="47"/>
    </location>
</feature>
<dbReference type="HOGENOM" id="CLU_215330_0_0_0"/>
<dbReference type="KEGG" id="fnc:HMPREF0946_02149"/>
<evidence type="ECO:0000313" key="2">
    <source>
        <dbReference type="EMBL" id="AGU16169.1"/>
    </source>
</evidence>
<keyword evidence="1" id="KW-0472">Membrane</keyword>
<dbReference type="STRING" id="469604.HMPREF0946_02149"/>
<keyword evidence="1" id="KW-1133">Transmembrane helix</keyword>
<dbReference type="AlphaFoldDB" id="U3GX17"/>
<sequence length="48" mass="5473">MINKVFSISALLIVPVFFYLYISNYIKINNLIIAIMILILLAGIFLLV</sequence>
<name>U3GX17_FUSVC</name>
<protein>
    <submittedName>
        <fullName evidence="2">Uncharacterized protein</fullName>
    </submittedName>
</protein>
<gene>
    <name evidence="2" type="ORF">HMPREF0946_02149</name>
</gene>
<evidence type="ECO:0000313" key="3">
    <source>
        <dbReference type="Proteomes" id="UP000016231"/>
    </source>
</evidence>
<keyword evidence="1" id="KW-0812">Transmembrane</keyword>
<organism evidence="2 3">
    <name type="scientific">Fusobacterium vincentii 3_1_36A2</name>
    <dbReference type="NCBI Taxonomy" id="469604"/>
    <lineage>
        <taxon>Bacteria</taxon>
        <taxon>Fusobacteriati</taxon>
        <taxon>Fusobacteriota</taxon>
        <taxon>Fusobacteriia</taxon>
        <taxon>Fusobacteriales</taxon>
        <taxon>Fusobacteriaceae</taxon>
        <taxon>Fusobacterium</taxon>
    </lineage>
</organism>
<evidence type="ECO:0000256" key="1">
    <source>
        <dbReference type="SAM" id="Phobius"/>
    </source>
</evidence>
<accession>U3GX17</accession>
<dbReference type="EMBL" id="CP003700">
    <property type="protein sequence ID" value="AGU16169.1"/>
    <property type="molecule type" value="Genomic_DNA"/>
</dbReference>
<proteinExistence type="predicted"/>
<reference evidence="2 3" key="1">
    <citation type="submission" date="2013-08" db="EMBL/GenBank/DDBJ databases">
        <title>The Genome Sequence of Fusobacterium sp. 3_1_36A2.</title>
        <authorList>
            <consortium name="The Broad Institute Genome Sequencing Platform"/>
            <person name="Earl A."/>
            <person name="Ward D."/>
            <person name="Feldgarden M."/>
            <person name="Gevers D."/>
            <person name="Strauss J."/>
            <person name="White A."/>
            <person name="Allen-Vercoe E."/>
            <person name="Walker B."/>
            <person name="Young S.K."/>
            <person name="Zeng Q."/>
            <person name="Gargeya S."/>
            <person name="Fitzgerald M."/>
            <person name="Haas B."/>
            <person name="Abouelleil A."/>
            <person name="Alvarado L."/>
            <person name="Arachchi H.M."/>
            <person name="Berlin A.M."/>
            <person name="Chapman S.B."/>
            <person name="Goldberg J."/>
            <person name="Griggs A."/>
            <person name="Gujja S."/>
            <person name="Hansen M."/>
            <person name="Howarth C."/>
            <person name="Imamovic A."/>
            <person name="Larimer J."/>
            <person name="McCowen C."/>
            <person name="Montmayeur A."/>
            <person name="Murphy C."/>
            <person name="Neiman D."/>
            <person name="Pearson M."/>
            <person name="Priest M."/>
            <person name="Roberts A."/>
            <person name="Saif S."/>
            <person name="Shea T."/>
            <person name="Sisk P."/>
            <person name="Sykes S."/>
            <person name="Wortman J."/>
            <person name="Nusbaum C."/>
            <person name="Birren B."/>
        </authorList>
    </citation>
    <scope>NUCLEOTIDE SEQUENCE [LARGE SCALE GENOMIC DNA]</scope>
    <source>
        <strain evidence="2 3">3_1_36A2</strain>
    </source>
</reference>
<dbReference type="Proteomes" id="UP000016231">
    <property type="component" value="Chromosome"/>
</dbReference>
<feature type="transmembrane region" description="Helical" evidence="1">
    <location>
        <begin position="5"/>
        <end position="22"/>
    </location>
</feature>
<dbReference type="RefSeq" id="WP_020975278.1">
    <property type="nucleotide sequence ID" value="NC_022196.1"/>
</dbReference>